<organism evidence="4">
    <name type="scientific">Streptomyces pristinaespiralis</name>
    <dbReference type="NCBI Taxonomy" id="38300"/>
    <lineage>
        <taxon>Bacteria</taxon>
        <taxon>Bacillati</taxon>
        <taxon>Actinomycetota</taxon>
        <taxon>Actinomycetes</taxon>
        <taxon>Kitasatosporales</taxon>
        <taxon>Streptomycetaceae</taxon>
        <taxon>Streptomyces</taxon>
    </lineage>
</organism>
<evidence type="ECO:0000313" key="4">
    <source>
        <dbReference type="EMBL" id="ALC25302.1"/>
    </source>
</evidence>
<dbReference type="STRING" id="38300.SPRI_6996"/>
<evidence type="ECO:0000313" key="5">
    <source>
        <dbReference type="Proteomes" id="UP000060513"/>
    </source>
</evidence>
<dbReference type="GeneID" id="97231971"/>
<keyword evidence="2" id="KW-0812">Transmembrane</keyword>
<keyword evidence="2" id="KW-1133">Transmembrane helix</keyword>
<dbReference type="SUPFAM" id="SSF47413">
    <property type="entry name" value="lambda repressor-like DNA-binding domains"/>
    <property type="match status" value="1"/>
</dbReference>
<feature type="compositionally biased region" description="Acidic residues" evidence="1">
    <location>
        <begin position="171"/>
        <end position="186"/>
    </location>
</feature>
<dbReference type="Gene3D" id="1.10.260.40">
    <property type="entry name" value="lambda repressor-like DNA-binding domains"/>
    <property type="match status" value="1"/>
</dbReference>
<dbReference type="PATRIC" id="fig|38300.4.peg.7323"/>
<feature type="region of interest" description="Disordered" evidence="1">
    <location>
        <begin position="90"/>
        <end position="213"/>
    </location>
</feature>
<dbReference type="KEGG" id="spri:SPRI_6996"/>
<reference evidence="4 5" key="1">
    <citation type="submission" date="2015-08" db="EMBL/GenBank/DDBJ databases">
        <title>Genome sequence of the pristinamycin over-producing bacterium Streptomyces pristinaespiralis HCCB10218.</title>
        <authorList>
            <person name="Tian J."/>
            <person name="Yang J."/>
            <person name="Li L."/>
            <person name="Ruan L."/>
            <person name="Wei W."/>
            <person name="Zheng G."/>
            <person name="Wei Z."/>
            <person name="Yang S."/>
            <person name="Ge M."/>
            <person name="Jiang W."/>
            <person name="Lu Y."/>
        </authorList>
    </citation>
    <scope>NUCLEOTIDE SEQUENCE [LARGE SCALE GENOMIC DNA]</scope>
    <source>
        <strain evidence="4 5">HCCB 10218</strain>
    </source>
</reference>
<dbReference type="AlphaFoldDB" id="A0A0M4DH29"/>
<accession>A0A0M4DH29</accession>
<evidence type="ECO:0000259" key="3">
    <source>
        <dbReference type="PROSITE" id="PS50943"/>
    </source>
</evidence>
<name>A0A0M4DH29_STRPR</name>
<feature type="compositionally biased region" description="Basic and acidic residues" evidence="1">
    <location>
        <begin position="90"/>
        <end position="107"/>
    </location>
</feature>
<proteinExistence type="predicted"/>
<feature type="domain" description="HTH cro/C1-type" evidence="3">
    <location>
        <begin position="20"/>
        <end position="75"/>
    </location>
</feature>
<dbReference type="Pfam" id="PF13560">
    <property type="entry name" value="HTH_31"/>
    <property type="match status" value="1"/>
</dbReference>
<gene>
    <name evidence="4" type="ORF">SPRI_6996</name>
</gene>
<feature type="compositionally biased region" description="Acidic residues" evidence="1">
    <location>
        <begin position="108"/>
        <end position="161"/>
    </location>
</feature>
<dbReference type="Proteomes" id="UP000060513">
    <property type="component" value="Chromosome"/>
</dbReference>
<dbReference type="CDD" id="cd00093">
    <property type="entry name" value="HTH_XRE"/>
    <property type="match status" value="1"/>
</dbReference>
<evidence type="ECO:0000256" key="2">
    <source>
        <dbReference type="SAM" id="Phobius"/>
    </source>
</evidence>
<dbReference type="GO" id="GO:0003677">
    <property type="term" value="F:DNA binding"/>
    <property type="evidence" value="ECO:0007669"/>
    <property type="project" value="UniProtKB-KW"/>
</dbReference>
<dbReference type="SMART" id="SM00530">
    <property type="entry name" value="HTH_XRE"/>
    <property type="match status" value="1"/>
</dbReference>
<dbReference type="PROSITE" id="PS50943">
    <property type="entry name" value="HTH_CROC1"/>
    <property type="match status" value="1"/>
</dbReference>
<sequence>MVEAPMDDAPEETKAFARKLSELRERSGRTYGSLARRVGVGASTLHRYCSGRTVPMEFAPVERLARICGCRGDELVALHRLWVLADAARGTRQERAARTGVPDKEGDAEAAGPEDDHDGEAPGPDDDGDAEAPGPDDGDAEAAGPEDDHDGEAPGPDDDGDAAGPDHDGDAEAAGPDDSDQQEDPEREQAAVRKSPAAEGTRLATASPLARRRSRRRAYAAVGAAVVVLALVLGFGGFTLGSGKQRTSTTQAEGGGPAAVRSAKSWPTPAAPPGPSASTSPTASATASPAPGAPGRPQGSGPGVVQNGAAGPSSPAPFTGTPFTWVTDDHVWRHGCGHAYFVDRSPADVPPPPVEADAEQWSRALQAGHAGETAVRVTVQGKGPEAVVLESLQVRVAARRTPEPRNVYRMDSGCGGSLTPRMFDVDLDMSRPVARSVAGNDAGEPIPAVSFPYRVSATDPEVLLVTGRTVRCDCEWYLQLRWSSGGRTGTVRIDDDGRPFRTSALADGAVHDYDYGSRRWVPSVPASRRP</sequence>
<dbReference type="InterPro" id="IPR001387">
    <property type="entry name" value="Cro/C1-type_HTH"/>
</dbReference>
<feature type="compositionally biased region" description="Low complexity" evidence="1">
    <location>
        <begin position="276"/>
        <end position="299"/>
    </location>
</feature>
<protein>
    <submittedName>
        <fullName evidence="4">DNA-binding protein</fullName>
    </submittedName>
</protein>
<dbReference type="InterPro" id="IPR010982">
    <property type="entry name" value="Lambda_DNA-bd_dom_sf"/>
</dbReference>
<feature type="transmembrane region" description="Helical" evidence="2">
    <location>
        <begin position="218"/>
        <end position="240"/>
    </location>
</feature>
<evidence type="ECO:0000256" key="1">
    <source>
        <dbReference type="SAM" id="MobiDB-lite"/>
    </source>
</evidence>
<keyword evidence="4" id="KW-0238">DNA-binding</keyword>
<dbReference type="EMBL" id="CP011340">
    <property type="protein sequence ID" value="ALC25302.1"/>
    <property type="molecule type" value="Genomic_DNA"/>
</dbReference>
<feature type="region of interest" description="Disordered" evidence="1">
    <location>
        <begin position="240"/>
        <end position="316"/>
    </location>
</feature>
<dbReference type="RefSeq" id="WP_310650491.1">
    <property type="nucleotide sequence ID" value="NZ_CP011340.1"/>
</dbReference>
<keyword evidence="2" id="KW-0472">Membrane</keyword>